<accession>A0A0F5V940</accession>
<evidence type="ECO:0000313" key="3">
    <source>
        <dbReference type="Proteomes" id="UP000033633"/>
    </source>
</evidence>
<keyword evidence="1" id="KW-0732">Signal</keyword>
<dbReference type="InterPro" id="IPR021370">
    <property type="entry name" value="DUF2987"/>
</dbReference>
<protein>
    <recommendedName>
        <fullName evidence="4">DUF2987 domain-containing protein</fullName>
    </recommendedName>
</protein>
<reference evidence="2 3" key="1">
    <citation type="submission" date="2014-12" db="EMBL/GenBank/DDBJ databases">
        <title>Mercury Reductase activity and rhizosphere competence traits in the genome of root associated Photobacterium halotolerans MELD1.</title>
        <authorList>
            <person name="Mathew D.C."/>
            <person name="Huang C.-C."/>
        </authorList>
    </citation>
    <scope>NUCLEOTIDE SEQUENCE [LARGE SCALE GENOMIC DNA]</scope>
    <source>
        <strain evidence="2 3">MELD1</strain>
    </source>
</reference>
<sequence length="221" mass="24588">MSTSFFKSLLLSFCLLAISGHAWAQNIEMRYSNLFSKLKHNIAESHPDVSIALYLINQQTGETCTVHKGWMQKEEHYEELVIPTDNALTIPLDNHLRQANPDVTFVIDDGITCDVSMQVIANSSFGKTIRKADLESLLPQMDILLNDLGGMFSSWFMPEVSGVVMHFATEQTGVITVSNDTIIPIEKGKAIVDVKQLPENTVLILPSPAIRITPWLESTSN</sequence>
<feature type="signal peptide" evidence="1">
    <location>
        <begin position="1"/>
        <end position="24"/>
    </location>
</feature>
<feature type="chain" id="PRO_5002496501" description="DUF2987 domain-containing protein" evidence="1">
    <location>
        <begin position="25"/>
        <end position="221"/>
    </location>
</feature>
<name>A0A0F5V940_9GAMM</name>
<dbReference type="PATRIC" id="fig|265726.11.peg.1801"/>
<evidence type="ECO:0008006" key="4">
    <source>
        <dbReference type="Google" id="ProtNLM"/>
    </source>
</evidence>
<dbReference type="EMBL" id="JWYV01000018">
    <property type="protein sequence ID" value="KKC98577.1"/>
    <property type="molecule type" value="Genomic_DNA"/>
</dbReference>
<organism evidence="2 3">
    <name type="scientific">Photobacterium halotolerans</name>
    <dbReference type="NCBI Taxonomy" id="265726"/>
    <lineage>
        <taxon>Bacteria</taxon>
        <taxon>Pseudomonadati</taxon>
        <taxon>Pseudomonadota</taxon>
        <taxon>Gammaproteobacteria</taxon>
        <taxon>Vibrionales</taxon>
        <taxon>Vibrionaceae</taxon>
        <taxon>Photobacterium</taxon>
    </lineage>
</organism>
<dbReference type="Proteomes" id="UP000033633">
    <property type="component" value="Unassembled WGS sequence"/>
</dbReference>
<keyword evidence="3" id="KW-1185">Reference proteome</keyword>
<dbReference type="AlphaFoldDB" id="A0A0F5V940"/>
<dbReference type="STRING" id="265726.KY46_17610"/>
<evidence type="ECO:0000256" key="1">
    <source>
        <dbReference type="SAM" id="SignalP"/>
    </source>
</evidence>
<dbReference type="Pfam" id="PF11205">
    <property type="entry name" value="DUF2987"/>
    <property type="match status" value="1"/>
</dbReference>
<dbReference type="OrthoDB" id="5815145at2"/>
<evidence type="ECO:0000313" key="2">
    <source>
        <dbReference type="EMBL" id="KKC98577.1"/>
    </source>
</evidence>
<comment type="caution">
    <text evidence="2">The sequence shown here is derived from an EMBL/GenBank/DDBJ whole genome shotgun (WGS) entry which is preliminary data.</text>
</comment>
<dbReference type="RefSeq" id="WP_046221930.1">
    <property type="nucleotide sequence ID" value="NZ_JWYV01000018.1"/>
</dbReference>
<gene>
    <name evidence="2" type="ORF">KY46_17610</name>
</gene>
<proteinExistence type="predicted"/>